<feature type="transmembrane region" description="Helical" evidence="6">
    <location>
        <begin position="197"/>
        <end position="217"/>
    </location>
</feature>
<evidence type="ECO:0000313" key="8">
    <source>
        <dbReference type="Proteomes" id="UP000307808"/>
    </source>
</evidence>
<keyword evidence="3 6" id="KW-1133">Transmembrane helix</keyword>
<evidence type="ECO:0000256" key="1">
    <source>
        <dbReference type="ARBA" id="ARBA00004127"/>
    </source>
</evidence>
<proteinExistence type="predicted"/>
<dbReference type="InterPro" id="IPR007318">
    <property type="entry name" value="Phopholipid_MeTrfase"/>
</dbReference>
<protein>
    <submittedName>
        <fullName evidence="7">Isoprenylcysteine carboxylmethyltransferase family protein</fullName>
    </submittedName>
</protein>
<feature type="transmembrane region" description="Helical" evidence="6">
    <location>
        <begin position="35"/>
        <end position="55"/>
    </location>
</feature>
<accession>A0A4U2YSU6</accession>
<feature type="region of interest" description="Disordered" evidence="5">
    <location>
        <begin position="415"/>
        <end position="437"/>
    </location>
</feature>
<organism evidence="7 8">
    <name type="scientific">Nocardioides jishulii</name>
    <dbReference type="NCBI Taxonomy" id="2575440"/>
    <lineage>
        <taxon>Bacteria</taxon>
        <taxon>Bacillati</taxon>
        <taxon>Actinomycetota</taxon>
        <taxon>Actinomycetes</taxon>
        <taxon>Propionibacteriales</taxon>
        <taxon>Nocardioidaceae</taxon>
        <taxon>Nocardioides</taxon>
    </lineage>
</organism>
<reference evidence="7 8" key="1">
    <citation type="submission" date="2019-04" db="EMBL/GenBank/DDBJ databases">
        <authorList>
            <person name="Dong K."/>
        </authorList>
    </citation>
    <scope>NUCLEOTIDE SEQUENCE [LARGE SCALE GENOMIC DNA]</scope>
    <source>
        <strain evidence="8">dk3543</strain>
    </source>
</reference>
<feature type="transmembrane region" description="Helical" evidence="6">
    <location>
        <begin position="238"/>
        <end position="258"/>
    </location>
</feature>
<feature type="compositionally biased region" description="Basic and acidic residues" evidence="5">
    <location>
        <begin position="423"/>
        <end position="437"/>
    </location>
</feature>
<dbReference type="AlphaFoldDB" id="A0A4U2YSU6"/>
<name>A0A4U2YSU6_9ACTN</name>
<dbReference type="OrthoDB" id="941586at2"/>
<feature type="transmembrane region" description="Helical" evidence="6">
    <location>
        <begin position="153"/>
        <end position="177"/>
    </location>
</feature>
<evidence type="ECO:0000256" key="5">
    <source>
        <dbReference type="SAM" id="MobiDB-lite"/>
    </source>
</evidence>
<comment type="caution">
    <text evidence="7">The sequence shown here is derived from an EMBL/GenBank/DDBJ whole genome shotgun (WGS) entry which is preliminary data.</text>
</comment>
<dbReference type="Pfam" id="PF04191">
    <property type="entry name" value="PEMT"/>
    <property type="match status" value="1"/>
</dbReference>
<evidence type="ECO:0000256" key="3">
    <source>
        <dbReference type="ARBA" id="ARBA00022989"/>
    </source>
</evidence>
<gene>
    <name evidence="7" type="ORF">FC770_01400</name>
</gene>
<feature type="transmembrane region" description="Helical" evidence="6">
    <location>
        <begin position="125"/>
        <end position="146"/>
    </location>
</feature>
<dbReference type="GO" id="GO:0008168">
    <property type="term" value="F:methyltransferase activity"/>
    <property type="evidence" value="ECO:0007669"/>
    <property type="project" value="UniProtKB-KW"/>
</dbReference>
<feature type="transmembrane region" description="Helical" evidence="6">
    <location>
        <begin position="6"/>
        <end position="28"/>
    </location>
</feature>
<dbReference type="EMBL" id="SZPY01000001">
    <property type="protein sequence ID" value="TKI63865.1"/>
    <property type="molecule type" value="Genomic_DNA"/>
</dbReference>
<evidence type="ECO:0000256" key="6">
    <source>
        <dbReference type="SAM" id="Phobius"/>
    </source>
</evidence>
<keyword evidence="4 6" id="KW-0472">Membrane</keyword>
<comment type="subcellular location">
    <subcellularLocation>
        <location evidence="1">Endomembrane system</location>
        <topology evidence="1">Multi-pass membrane protein</topology>
    </subcellularLocation>
</comment>
<evidence type="ECO:0000256" key="4">
    <source>
        <dbReference type="ARBA" id="ARBA00023136"/>
    </source>
</evidence>
<evidence type="ECO:0000256" key="2">
    <source>
        <dbReference type="ARBA" id="ARBA00022692"/>
    </source>
</evidence>
<sequence length="437" mass="48056">MHALGWTVAAYLTNAVLLVPLILVAVAAAVRRAELATRVPTAFLASLTAWVSLLLVEQHQQWWSFETTPTSLGGMPMEISLGWALAWGALPVLAGGPWWAWLAGFAWVDLMAVSLVNGLTLGEGWLTGEALLLVVTAVPALALGRLTLTRRWLWARVGLQVTLFGATFLWLLPHLVLEAEGLGWHDVVDHSFPVRSLLLLGAVAFALPALSAVVELARAGGTPYPWDPPRRLVTTGPYAYVANPMQLGMTGLLVLLTLASGSELLWLAVGFAVSFSVVLAERHEHRTMTARWEAYATYRQHVRNWWPRWRPYVPEPTTLWVGETCELCNATGAALDALHPTGLERRAAETAPRALRRMTWEDAHGTDHGITAFARALEQTTLVWAWVGWWMRLPGVAQVLQLVADAVGLGPRDLARSARTARPRQDPPHDDVRQEAR</sequence>
<evidence type="ECO:0000313" key="7">
    <source>
        <dbReference type="EMBL" id="TKI63865.1"/>
    </source>
</evidence>
<dbReference type="GO" id="GO:0012505">
    <property type="term" value="C:endomembrane system"/>
    <property type="evidence" value="ECO:0007669"/>
    <property type="project" value="UniProtKB-SubCell"/>
</dbReference>
<feature type="transmembrane region" description="Helical" evidence="6">
    <location>
        <begin position="264"/>
        <end position="281"/>
    </location>
</feature>
<dbReference type="Proteomes" id="UP000307808">
    <property type="component" value="Unassembled WGS sequence"/>
</dbReference>
<keyword evidence="8" id="KW-1185">Reference proteome</keyword>
<keyword evidence="7" id="KW-0808">Transferase</keyword>
<feature type="transmembrane region" description="Helical" evidence="6">
    <location>
        <begin position="75"/>
        <end position="93"/>
    </location>
</feature>
<keyword evidence="2 6" id="KW-0812">Transmembrane</keyword>
<dbReference type="Gene3D" id="1.20.120.1630">
    <property type="match status" value="1"/>
</dbReference>
<dbReference type="RefSeq" id="WP_137064329.1">
    <property type="nucleotide sequence ID" value="NZ_CP040748.1"/>
</dbReference>
<dbReference type="GO" id="GO:0032259">
    <property type="term" value="P:methylation"/>
    <property type="evidence" value="ECO:0007669"/>
    <property type="project" value="UniProtKB-KW"/>
</dbReference>
<keyword evidence="7" id="KW-0489">Methyltransferase</keyword>